<keyword evidence="8" id="KW-1185">Reference proteome</keyword>
<accession>A0A1H2PLV7</accession>
<dbReference type="EMBL" id="FNLO01000003">
    <property type="protein sequence ID" value="SDV47439.1"/>
    <property type="molecule type" value="Genomic_DNA"/>
</dbReference>
<dbReference type="InterPro" id="IPR050638">
    <property type="entry name" value="AA-Vitamin_Transporters"/>
</dbReference>
<feature type="transmembrane region" description="Helical" evidence="5">
    <location>
        <begin position="233"/>
        <end position="252"/>
    </location>
</feature>
<dbReference type="AlphaFoldDB" id="A0A1H2PLV7"/>
<protein>
    <submittedName>
        <fullName evidence="7">Permease of the drug/metabolite transporter (DMT) superfamily</fullName>
    </submittedName>
</protein>
<evidence type="ECO:0000313" key="8">
    <source>
        <dbReference type="Proteomes" id="UP000243719"/>
    </source>
</evidence>
<evidence type="ECO:0000256" key="2">
    <source>
        <dbReference type="ARBA" id="ARBA00022692"/>
    </source>
</evidence>
<dbReference type="GO" id="GO:0016020">
    <property type="term" value="C:membrane"/>
    <property type="evidence" value="ECO:0007669"/>
    <property type="project" value="UniProtKB-SubCell"/>
</dbReference>
<keyword evidence="4 5" id="KW-0472">Membrane</keyword>
<dbReference type="RefSeq" id="WP_091906059.1">
    <property type="nucleotide sequence ID" value="NZ_FNLO01000003.1"/>
</dbReference>
<evidence type="ECO:0000259" key="6">
    <source>
        <dbReference type="Pfam" id="PF00892"/>
    </source>
</evidence>
<feature type="transmembrane region" description="Helical" evidence="5">
    <location>
        <begin position="259"/>
        <end position="283"/>
    </location>
</feature>
<feature type="transmembrane region" description="Helical" evidence="5">
    <location>
        <begin position="192"/>
        <end position="213"/>
    </location>
</feature>
<dbReference type="InterPro" id="IPR000620">
    <property type="entry name" value="EamA_dom"/>
</dbReference>
<keyword evidence="3 5" id="KW-1133">Transmembrane helix</keyword>
<gene>
    <name evidence="7" type="ORF">SAMN05216551_10311</name>
</gene>
<feature type="transmembrane region" description="Helical" evidence="5">
    <location>
        <begin position="289"/>
        <end position="306"/>
    </location>
</feature>
<dbReference type="PANTHER" id="PTHR32322:SF2">
    <property type="entry name" value="EAMA DOMAIN-CONTAINING PROTEIN"/>
    <property type="match status" value="1"/>
</dbReference>
<dbReference type="OrthoDB" id="7216522at2"/>
<sequence length="324" mass="34732">MRLGIFYGLLAGALWGIVFVVPKLLPDFGPLQVSAGRYIAYGLVSLAVLMPRARSVLSRLRMADVRALFSLSLSGNLVYYILLAAAVRLVGVAPTSLIIGVLPVTITLVGSREHGALPFRRLVAPLATVLAGIVCINLDVFGGTTDGGPQTGAALAGVVCAALALLSWTIFAVGNARYLRSQDRFSSNDWSVLWGLMSGVVGAFVWIFTMLVPAEWHGPLLIANPDAARWHEFVLVNLGLAIGASWLGNALWNAASQRLPLTLSGQMIVFETLFALLYGYVYAGRWPRGLEILAIVLLVGGVLWSVRVHAKAEKPDPLLQAEHP</sequence>
<evidence type="ECO:0000313" key="7">
    <source>
        <dbReference type="EMBL" id="SDV47439.1"/>
    </source>
</evidence>
<proteinExistence type="predicted"/>
<feature type="transmembrane region" description="Helical" evidence="5">
    <location>
        <begin position="153"/>
        <end position="171"/>
    </location>
</feature>
<organism evidence="7 8">
    <name type="scientific">Chitinasiproducens palmae</name>
    <dbReference type="NCBI Taxonomy" id="1770053"/>
    <lineage>
        <taxon>Bacteria</taxon>
        <taxon>Pseudomonadati</taxon>
        <taxon>Pseudomonadota</taxon>
        <taxon>Betaproteobacteria</taxon>
        <taxon>Burkholderiales</taxon>
        <taxon>Burkholderiaceae</taxon>
        <taxon>Chitinasiproducens</taxon>
    </lineage>
</organism>
<feature type="transmembrane region" description="Helical" evidence="5">
    <location>
        <begin position="77"/>
        <end position="110"/>
    </location>
</feature>
<dbReference type="PANTHER" id="PTHR32322">
    <property type="entry name" value="INNER MEMBRANE TRANSPORTER"/>
    <property type="match status" value="1"/>
</dbReference>
<evidence type="ECO:0000256" key="1">
    <source>
        <dbReference type="ARBA" id="ARBA00004141"/>
    </source>
</evidence>
<feature type="domain" description="EamA" evidence="6">
    <location>
        <begin position="3"/>
        <end position="137"/>
    </location>
</feature>
<reference evidence="8" key="1">
    <citation type="submission" date="2016-09" db="EMBL/GenBank/DDBJ databases">
        <authorList>
            <person name="Varghese N."/>
            <person name="Submissions S."/>
        </authorList>
    </citation>
    <scope>NUCLEOTIDE SEQUENCE [LARGE SCALE GENOMIC DNA]</scope>
    <source>
        <strain evidence="8">JS23</strain>
    </source>
</reference>
<feature type="transmembrane region" description="Helical" evidence="5">
    <location>
        <begin position="38"/>
        <end position="57"/>
    </location>
</feature>
<evidence type="ECO:0000256" key="5">
    <source>
        <dbReference type="SAM" id="Phobius"/>
    </source>
</evidence>
<dbReference type="Pfam" id="PF00892">
    <property type="entry name" value="EamA"/>
    <property type="match status" value="1"/>
</dbReference>
<feature type="transmembrane region" description="Helical" evidence="5">
    <location>
        <begin position="6"/>
        <end position="26"/>
    </location>
</feature>
<evidence type="ECO:0000256" key="4">
    <source>
        <dbReference type="ARBA" id="ARBA00023136"/>
    </source>
</evidence>
<name>A0A1H2PLV7_9BURK</name>
<evidence type="ECO:0000256" key="3">
    <source>
        <dbReference type="ARBA" id="ARBA00022989"/>
    </source>
</evidence>
<dbReference type="Proteomes" id="UP000243719">
    <property type="component" value="Unassembled WGS sequence"/>
</dbReference>
<comment type="subcellular location">
    <subcellularLocation>
        <location evidence="1">Membrane</location>
        <topology evidence="1">Multi-pass membrane protein</topology>
    </subcellularLocation>
</comment>
<keyword evidence="2 5" id="KW-0812">Transmembrane</keyword>
<dbReference type="STRING" id="1770053.SAMN05216551_10311"/>
<feature type="transmembrane region" description="Helical" evidence="5">
    <location>
        <begin position="122"/>
        <end position="141"/>
    </location>
</feature>